<keyword evidence="3" id="KW-1185">Reference proteome</keyword>
<feature type="non-terminal residue" evidence="2">
    <location>
        <position position="1"/>
    </location>
</feature>
<feature type="compositionally biased region" description="Polar residues" evidence="1">
    <location>
        <begin position="137"/>
        <end position="149"/>
    </location>
</feature>
<gene>
    <name evidence="2" type="ORF">HHI36_013004</name>
</gene>
<feature type="compositionally biased region" description="Polar residues" evidence="1">
    <location>
        <begin position="161"/>
        <end position="170"/>
    </location>
</feature>
<dbReference type="EMBL" id="JABFTP020000103">
    <property type="protein sequence ID" value="KAL3277658.1"/>
    <property type="molecule type" value="Genomic_DNA"/>
</dbReference>
<evidence type="ECO:0000313" key="2">
    <source>
        <dbReference type="EMBL" id="KAL3277658.1"/>
    </source>
</evidence>
<sequence>ALERLGLLLASPISFLKAGILDDEYNHILSFRRQTYVLTISDDFELETSIVIPFNDNNHRIFLSTEKMECFLCKHTWHIASNCPNPPSTLGTHQSQRSGSNSSIKEIVKSNTTKTDNILSQPPSIEQPGQKRGHSDVASTGESSNSPEVISQIVEMPPPSKYSTTPNNTK</sequence>
<feature type="region of interest" description="Disordered" evidence="1">
    <location>
        <begin position="83"/>
        <end position="170"/>
    </location>
</feature>
<proteinExistence type="predicted"/>
<comment type="caution">
    <text evidence="2">The sequence shown here is derived from an EMBL/GenBank/DDBJ whole genome shotgun (WGS) entry which is preliminary data.</text>
</comment>
<feature type="compositionally biased region" description="Polar residues" evidence="1">
    <location>
        <begin position="88"/>
        <end position="124"/>
    </location>
</feature>
<dbReference type="AlphaFoldDB" id="A0ABD2NG72"/>
<name>A0ABD2NG72_9CUCU</name>
<evidence type="ECO:0000256" key="1">
    <source>
        <dbReference type="SAM" id="MobiDB-lite"/>
    </source>
</evidence>
<protein>
    <recommendedName>
        <fullName evidence="4">CCHC-type domain-containing protein</fullName>
    </recommendedName>
</protein>
<dbReference type="Proteomes" id="UP001516400">
    <property type="component" value="Unassembled WGS sequence"/>
</dbReference>
<reference evidence="2 3" key="1">
    <citation type="journal article" date="2021" name="BMC Biol.">
        <title>Horizontally acquired antibacterial genes associated with adaptive radiation of ladybird beetles.</title>
        <authorList>
            <person name="Li H.S."/>
            <person name="Tang X.F."/>
            <person name="Huang Y.H."/>
            <person name="Xu Z.Y."/>
            <person name="Chen M.L."/>
            <person name="Du X.Y."/>
            <person name="Qiu B.Y."/>
            <person name="Chen P.T."/>
            <person name="Zhang W."/>
            <person name="Slipinski A."/>
            <person name="Escalona H.E."/>
            <person name="Waterhouse R.M."/>
            <person name="Zwick A."/>
            <person name="Pang H."/>
        </authorList>
    </citation>
    <scope>NUCLEOTIDE SEQUENCE [LARGE SCALE GENOMIC DNA]</scope>
    <source>
        <strain evidence="2">SYSU2018</strain>
    </source>
</reference>
<dbReference type="InterPro" id="IPR036875">
    <property type="entry name" value="Znf_CCHC_sf"/>
</dbReference>
<evidence type="ECO:0000313" key="3">
    <source>
        <dbReference type="Proteomes" id="UP001516400"/>
    </source>
</evidence>
<dbReference type="SUPFAM" id="SSF57756">
    <property type="entry name" value="Retrovirus zinc finger-like domains"/>
    <property type="match status" value="1"/>
</dbReference>
<evidence type="ECO:0008006" key="4">
    <source>
        <dbReference type="Google" id="ProtNLM"/>
    </source>
</evidence>
<accession>A0ABD2NG72</accession>
<organism evidence="2 3">
    <name type="scientific">Cryptolaemus montrouzieri</name>
    <dbReference type="NCBI Taxonomy" id="559131"/>
    <lineage>
        <taxon>Eukaryota</taxon>
        <taxon>Metazoa</taxon>
        <taxon>Ecdysozoa</taxon>
        <taxon>Arthropoda</taxon>
        <taxon>Hexapoda</taxon>
        <taxon>Insecta</taxon>
        <taxon>Pterygota</taxon>
        <taxon>Neoptera</taxon>
        <taxon>Endopterygota</taxon>
        <taxon>Coleoptera</taxon>
        <taxon>Polyphaga</taxon>
        <taxon>Cucujiformia</taxon>
        <taxon>Coccinelloidea</taxon>
        <taxon>Coccinellidae</taxon>
        <taxon>Scymninae</taxon>
        <taxon>Scymnini</taxon>
        <taxon>Cryptolaemus</taxon>
    </lineage>
</organism>